<evidence type="ECO:0000313" key="3">
    <source>
        <dbReference type="Proteomes" id="UP000271889"/>
    </source>
</evidence>
<gene>
    <name evidence="2" type="ORF">CGOC_LOCUS8330</name>
</gene>
<dbReference type="Gene3D" id="2.30.29.30">
    <property type="entry name" value="Pleckstrin-homology domain (PH domain)/Phosphotyrosine-binding domain (PTB)"/>
    <property type="match status" value="1"/>
</dbReference>
<protein>
    <submittedName>
        <fullName evidence="2">Uncharacterized protein</fullName>
    </submittedName>
</protein>
<reference evidence="2 3" key="1">
    <citation type="submission" date="2018-11" db="EMBL/GenBank/DDBJ databases">
        <authorList>
            <consortium name="Pathogen Informatics"/>
        </authorList>
    </citation>
    <scope>NUCLEOTIDE SEQUENCE [LARGE SCALE GENOMIC DNA]</scope>
</reference>
<keyword evidence="1" id="KW-0472">Membrane</keyword>
<dbReference type="EMBL" id="UYRV01030385">
    <property type="protein sequence ID" value="VDK84668.1"/>
    <property type="molecule type" value="Genomic_DNA"/>
</dbReference>
<name>A0A3P6UYD8_CYLGO</name>
<organism evidence="2 3">
    <name type="scientific">Cylicostephanus goldi</name>
    <name type="common">Nematode worm</name>
    <dbReference type="NCBI Taxonomy" id="71465"/>
    <lineage>
        <taxon>Eukaryota</taxon>
        <taxon>Metazoa</taxon>
        <taxon>Ecdysozoa</taxon>
        <taxon>Nematoda</taxon>
        <taxon>Chromadorea</taxon>
        <taxon>Rhabditida</taxon>
        <taxon>Rhabditina</taxon>
        <taxon>Rhabditomorpha</taxon>
        <taxon>Strongyloidea</taxon>
        <taxon>Strongylidae</taxon>
        <taxon>Cylicostephanus</taxon>
    </lineage>
</organism>
<feature type="transmembrane region" description="Helical" evidence="1">
    <location>
        <begin position="96"/>
        <end position="122"/>
    </location>
</feature>
<keyword evidence="1" id="KW-0812">Transmembrane</keyword>
<evidence type="ECO:0000256" key="1">
    <source>
        <dbReference type="SAM" id="Phobius"/>
    </source>
</evidence>
<keyword evidence="3" id="KW-1185">Reference proteome</keyword>
<dbReference type="InterPro" id="IPR011993">
    <property type="entry name" value="PH-like_dom_sf"/>
</dbReference>
<dbReference type="OrthoDB" id="443981at2759"/>
<dbReference type="Proteomes" id="UP000271889">
    <property type="component" value="Unassembled WGS sequence"/>
</dbReference>
<sequence length="126" mass="14446">MKLLCEAVRKQKELQLELLYTGQVEGWASFEQRGRILYVGVAPVIYDGACDDRCFALFSKLLIVLEITMDVNSYKLLRKIPTNNLRVRVMENRNGLVVVLCFFLLAICISLVTAHIFMLTILQSYL</sequence>
<accession>A0A3P6UYD8</accession>
<evidence type="ECO:0000313" key="2">
    <source>
        <dbReference type="EMBL" id="VDK84668.1"/>
    </source>
</evidence>
<dbReference type="AlphaFoldDB" id="A0A3P6UYD8"/>
<keyword evidence="1" id="KW-1133">Transmembrane helix</keyword>
<proteinExistence type="predicted"/>